<dbReference type="InterPro" id="IPR027417">
    <property type="entry name" value="P-loop_NTPase"/>
</dbReference>
<dbReference type="AlphaFoldDB" id="A0A9W6UEI7"/>
<feature type="region of interest" description="Disordered" evidence="1">
    <location>
        <begin position="160"/>
        <end position="213"/>
    </location>
</feature>
<proteinExistence type="predicted"/>
<dbReference type="Gene3D" id="3.40.50.300">
    <property type="entry name" value="P-loop containing nucleotide triphosphate hydrolases"/>
    <property type="match status" value="1"/>
</dbReference>
<feature type="region of interest" description="Disordered" evidence="1">
    <location>
        <begin position="390"/>
        <end position="415"/>
    </location>
</feature>
<gene>
    <name evidence="3" type="ORF">Plil01_001353700</name>
</gene>
<evidence type="ECO:0000256" key="1">
    <source>
        <dbReference type="SAM" id="MobiDB-lite"/>
    </source>
</evidence>
<protein>
    <submittedName>
        <fullName evidence="3">Unnamed protein product</fullName>
    </submittedName>
</protein>
<dbReference type="InterPro" id="IPR045455">
    <property type="entry name" value="NrS-1_pol-like_helicase"/>
</dbReference>
<keyword evidence="4" id="KW-1185">Reference proteome</keyword>
<dbReference type="SUPFAM" id="SSF52540">
    <property type="entry name" value="P-loop containing nucleoside triphosphate hydrolases"/>
    <property type="match status" value="1"/>
</dbReference>
<comment type="caution">
    <text evidence="3">The sequence shown here is derived from an EMBL/GenBank/DDBJ whole genome shotgun (WGS) entry which is preliminary data.</text>
</comment>
<evidence type="ECO:0000313" key="3">
    <source>
        <dbReference type="EMBL" id="GMF31671.1"/>
    </source>
</evidence>
<name>A0A9W6UEI7_9STRA</name>
<evidence type="ECO:0000313" key="4">
    <source>
        <dbReference type="Proteomes" id="UP001165083"/>
    </source>
</evidence>
<dbReference type="EMBL" id="BSXW01000924">
    <property type="protein sequence ID" value="GMF31671.1"/>
    <property type="molecule type" value="Genomic_DNA"/>
</dbReference>
<feature type="domain" description="NrS-1 polymerase-like helicase" evidence="2">
    <location>
        <begin position="556"/>
        <end position="668"/>
    </location>
</feature>
<reference evidence="3" key="1">
    <citation type="submission" date="2023-04" db="EMBL/GenBank/DDBJ databases">
        <title>Phytophthora lilii NBRC 32176.</title>
        <authorList>
            <person name="Ichikawa N."/>
            <person name="Sato H."/>
            <person name="Tonouchi N."/>
        </authorList>
    </citation>
    <scope>NUCLEOTIDE SEQUENCE</scope>
    <source>
        <strain evidence="3">NBRC 32176</strain>
    </source>
</reference>
<evidence type="ECO:0000259" key="2">
    <source>
        <dbReference type="Pfam" id="PF19263"/>
    </source>
</evidence>
<feature type="compositionally biased region" description="Polar residues" evidence="1">
    <location>
        <begin position="165"/>
        <end position="182"/>
    </location>
</feature>
<feature type="compositionally biased region" description="Acidic residues" evidence="1">
    <location>
        <begin position="203"/>
        <end position="213"/>
    </location>
</feature>
<organism evidence="3 4">
    <name type="scientific">Phytophthora lilii</name>
    <dbReference type="NCBI Taxonomy" id="2077276"/>
    <lineage>
        <taxon>Eukaryota</taxon>
        <taxon>Sar</taxon>
        <taxon>Stramenopiles</taxon>
        <taxon>Oomycota</taxon>
        <taxon>Peronosporomycetes</taxon>
        <taxon>Peronosporales</taxon>
        <taxon>Peronosporaceae</taxon>
        <taxon>Phytophthora</taxon>
    </lineage>
</organism>
<accession>A0A9W6UEI7</accession>
<dbReference type="Proteomes" id="UP001165083">
    <property type="component" value="Unassembled WGS sequence"/>
</dbReference>
<dbReference type="Pfam" id="PF19263">
    <property type="entry name" value="DUF5906"/>
    <property type="match status" value="1"/>
</dbReference>
<dbReference type="OrthoDB" id="100002at2759"/>
<sequence>MRDMSLLRVEHEDSRRFYWIYNPNDAKAFNGYVGLRLHAECHEVFITPQCRFFFDIDLALDEMEKNDLAEAMGYPLEDGCDEAAVMELAWRLSTAALLQFRLRSMMYNVKVASTYLGEADQDFVKQALACIGSIPDFDPATFDVSIARMKGSCLTAKHTHRATAPSANAPTTRTTHFSSSAAPSEDDIESFASRKAKPSVSASDDEDPEAFAPPEDDALAAFATKTLRPTVKPIVKKVVKKVVDMDDPFDGDEPDCSDEAKLTTGAEIAVEHELLDINLNEIKANPESYDSMLLDLCKLVPTNWFKLVANIRSLARMIHQMAMSDLKVTRNTYLLTMAHHGGEWFDLKTVLAQYQRNGPPKPGKFLMGLSKLKQAAGGADKDAYAAWKSKYEPEPEEGSTSKASKRSSGDDEKKKPIQLMKEKMIRISDAVPERDFATDEMYHMSSQKDHNELLHFIKDITHPDFPFVKIDYDYIGFANGVYCLKDATFITRSFVPSGIQVRVYHDIDYEILEETPLLDKYFGYQFENKETIEFINFMFGRVLTTLEDKSDFMIMLVGVGGAGKSLLMNLHSHSFARSQIGILSSTFQGTFGLSEFATKQIVIFDDMPRNLAKPVPKSDFLSMQSRGRISCPVKGKTSIEVDSWDIGTIINSNDLPNYSDISGEIVRRIAIIKFNNAVPDEEKDNDLKSKIKATEYCTFLHRCRSTYLKYRETYRGKNIYTFCPQHFIDSRDELRGAINESFQFGKAHLEFAEGEKIAKSELTRMFRA</sequence>